<keyword evidence="1" id="KW-0812">Transmembrane</keyword>
<accession>A0AAP2RC28</accession>
<dbReference type="Proteomes" id="UP001320159">
    <property type="component" value="Unassembled WGS sequence"/>
</dbReference>
<organism evidence="2 3">
    <name type="scientific">Methanooceanicella nereidis</name>
    <dbReference type="NCBI Taxonomy" id="2052831"/>
    <lineage>
        <taxon>Archaea</taxon>
        <taxon>Methanobacteriati</taxon>
        <taxon>Methanobacteriota</taxon>
        <taxon>Stenosarchaea group</taxon>
        <taxon>Methanomicrobia</taxon>
        <taxon>Methanocellales</taxon>
        <taxon>Methanocellaceae</taxon>
        <taxon>Methanooceanicella</taxon>
    </lineage>
</organism>
<keyword evidence="1" id="KW-1133">Transmembrane helix</keyword>
<dbReference type="RefSeq" id="WP_230741647.1">
    <property type="nucleotide sequence ID" value="NZ_PGCK01000005.1"/>
</dbReference>
<proteinExistence type="predicted"/>
<sequence length="251" mass="27194">MKAFDDHAVSELLGYTILVGIVILAVISLTSTGTGAIYSTVKYQEFLGASGALKCLAHQVSSSAVSNNTFYRAYEMAVPAGYELEVKDRYDDLGSIRLLADDTPLTSLRTGSVKLKSPYRYAVFEGGAVMMNDTGILSEGRKPMIYTVGSQSGRDVLYISIVSIVSDTWTYSNGVPITLRIRCGSVKCMNWTLDGKNATLLIDSVEPGIWEKRLVGLGFSTEYENGTLKATSGKVAEIYVTYAEIGVTKEV</sequence>
<name>A0AAP2RC28_9EURY</name>
<gene>
    <name evidence="2" type="ORF">CUJ83_07340</name>
</gene>
<comment type="caution">
    <text evidence="2">The sequence shown here is derived from an EMBL/GenBank/DDBJ whole genome shotgun (WGS) entry which is preliminary data.</text>
</comment>
<protein>
    <submittedName>
        <fullName evidence="2">Uncharacterized protein</fullName>
    </submittedName>
</protein>
<keyword evidence="3" id="KW-1185">Reference proteome</keyword>
<evidence type="ECO:0000256" key="1">
    <source>
        <dbReference type="SAM" id="Phobius"/>
    </source>
</evidence>
<reference evidence="2 3" key="1">
    <citation type="submission" date="2017-11" db="EMBL/GenBank/DDBJ databases">
        <title>Isolation and Characterization of Family Methanocellaceae Species from Potential Methane Hydrate Area Offshore Southwestern Taiwan.</title>
        <authorList>
            <person name="Zhang W.-L."/>
            <person name="Chen W.-C."/>
            <person name="Lai M.-C."/>
            <person name="Chen S.-C."/>
        </authorList>
    </citation>
    <scope>NUCLEOTIDE SEQUENCE [LARGE SCALE GENOMIC DNA]</scope>
    <source>
        <strain evidence="2 3">CWC-04</strain>
    </source>
</reference>
<dbReference type="Pfam" id="PF23960">
    <property type="entry name" value="DUF7289"/>
    <property type="match status" value="1"/>
</dbReference>
<dbReference type="EMBL" id="PGCK01000005">
    <property type="protein sequence ID" value="MCD1294811.1"/>
    <property type="molecule type" value="Genomic_DNA"/>
</dbReference>
<feature type="transmembrane region" description="Helical" evidence="1">
    <location>
        <begin position="12"/>
        <end position="38"/>
    </location>
</feature>
<keyword evidence="1" id="KW-0472">Membrane</keyword>
<dbReference type="InterPro" id="IPR055713">
    <property type="entry name" value="DUF7289"/>
</dbReference>
<evidence type="ECO:0000313" key="2">
    <source>
        <dbReference type="EMBL" id="MCD1294811.1"/>
    </source>
</evidence>
<dbReference type="AlphaFoldDB" id="A0AAP2RC28"/>
<evidence type="ECO:0000313" key="3">
    <source>
        <dbReference type="Proteomes" id="UP001320159"/>
    </source>
</evidence>